<comment type="caution">
    <text evidence="2">The sequence shown here is derived from an EMBL/GenBank/DDBJ whole genome shotgun (WGS) entry which is preliminary data.</text>
</comment>
<protein>
    <submittedName>
        <fullName evidence="2">Class I SAM-dependent methyltransferase</fullName>
    </submittedName>
</protein>
<dbReference type="RefSeq" id="WP_137265687.1">
    <property type="nucleotide sequence ID" value="NZ_SZUA01000001.1"/>
</dbReference>
<dbReference type="SUPFAM" id="SSF53335">
    <property type="entry name" value="S-adenosyl-L-methionine-dependent methyltransferases"/>
    <property type="match status" value="1"/>
</dbReference>
<keyword evidence="2" id="KW-0808">Transferase</keyword>
<accession>A0A4U5K3B5</accession>
<dbReference type="AlphaFoldDB" id="A0A4U5K3B5"/>
<proteinExistence type="predicted"/>
<sequence>MTTASSPNLLDVNRRFYDALWRDAVLIAPQRFNTWPLVDALAAQAPRRLEVAPGLRPRLPVAGTAFADVSPPALRQLGSQGGLCVQALADALPFPDAAFDLVCAFDIIEHIEADEAAVAELARVAAPGAALLLSVPIHMAAWTPFDDFVGHYRRYEPAALLALLRRHGFELRRSAAHGMQPKSTWLLKLGMWFLTHQRERAMWWYNRVFMRFALGAQPPLSPAPGLIDSDGVDTLLLECRKLA</sequence>
<dbReference type="InterPro" id="IPR029063">
    <property type="entry name" value="SAM-dependent_MTases_sf"/>
</dbReference>
<keyword evidence="2" id="KW-0489">Methyltransferase</keyword>
<feature type="domain" description="Methyltransferase type 11" evidence="1">
    <location>
        <begin position="68"/>
        <end position="132"/>
    </location>
</feature>
<evidence type="ECO:0000313" key="3">
    <source>
        <dbReference type="Proteomes" id="UP000308707"/>
    </source>
</evidence>
<dbReference type="Pfam" id="PF08241">
    <property type="entry name" value="Methyltransf_11"/>
    <property type="match status" value="1"/>
</dbReference>
<dbReference type="InterPro" id="IPR013216">
    <property type="entry name" value="Methyltransf_11"/>
</dbReference>
<keyword evidence="3" id="KW-1185">Reference proteome</keyword>
<dbReference type="EMBL" id="SZUA01000001">
    <property type="protein sequence ID" value="TKR33479.1"/>
    <property type="molecule type" value="Genomic_DNA"/>
</dbReference>
<dbReference type="GO" id="GO:0008757">
    <property type="term" value="F:S-adenosylmethionine-dependent methyltransferase activity"/>
    <property type="evidence" value="ECO:0007669"/>
    <property type="project" value="InterPro"/>
</dbReference>
<organism evidence="2 3">
    <name type="scientific">Luteimonas gilva</name>
    <dbReference type="NCBI Taxonomy" id="2572684"/>
    <lineage>
        <taxon>Bacteria</taxon>
        <taxon>Pseudomonadati</taxon>
        <taxon>Pseudomonadota</taxon>
        <taxon>Gammaproteobacteria</taxon>
        <taxon>Lysobacterales</taxon>
        <taxon>Lysobacteraceae</taxon>
        <taxon>Luteimonas</taxon>
    </lineage>
</organism>
<dbReference type="Proteomes" id="UP000308707">
    <property type="component" value="Unassembled WGS sequence"/>
</dbReference>
<dbReference type="GO" id="GO:0032259">
    <property type="term" value="P:methylation"/>
    <property type="evidence" value="ECO:0007669"/>
    <property type="project" value="UniProtKB-KW"/>
</dbReference>
<dbReference type="OrthoDB" id="9810247at2"/>
<evidence type="ECO:0000313" key="2">
    <source>
        <dbReference type="EMBL" id="TKR33479.1"/>
    </source>
</evidence>
<name>A0A4U5K3B5_9GAMM</name>
<gene>
    <name evidence="2" type="ORF">FCE95_04050</name>
</gene>
<reference evidence="2 3" key="1">
    <citation type="submission" date="2019-04" db="EMBL/GenBank/DDBJ databases">
        <title>Reference strain of H23.</title>
        <authorList>
            <person name="Luo X."/>
        </authorList>
    </citation>
    <scope>NUCLEOTIDE SEQUENCE [LARGE SCALE GENOMIC DNA]</scope>
    <source>
        <strain evidence="2 3">H23</strain>
    </source>
</reference>
<evidence type="ECO:0000259" key="1">
    <source>
        <dbReference type="Pfam" id="PF08241"/>
    </source>
</evidence>
<dbReference type="Gene3D" id="3.40.50.150">
    <property type="entry name" value="Vaccinia Virus protein VP39"/>
    <property type="match status" value="1"/>
</dbReference>